<sequence>MPFNFSLEEPTPECKAHFDSTPSCAAIFNDPTLQAFTAREPQRKSFDTFMGKTLATKDTIIYWQSFRKLGARHSDIVTVLSIGGGVNGHVDTCHGGFIGVVLDEALGNAAESERSSDKASMTAYLKVDYKKPVRTPNKILCKAKVYKKEGRKMWVSGTIEDGEGTILATAESLFLVVEPERHPTERSLDLRMGNQEQTYVRLPGGCRGDYESSECTKTLDVVLKGTFGFDITWLFSI</sequence>
<name>A0A8H8RDL5_9HELO</name>
<dbReference type="InterPro" id="IPR052061">
    <property type="entry name" value="PTE-AB_protein"/>
</dbReference>
<dbReference type="CDD" id="cd03443">
    <property type="entry name" value="PaaI_thioesterase"/>
    <property type="match status" value="1"/>
</dbReference>
<evidence type="ECO:0000313" key="3">
    <source>
        <dbReference type="Proteomes" id="UP000443090"/>
    </source>
</evidence>
<proteinExistence type="predicted"/>
<evidence type="ECO:0000259" key="1">
    <source>
        <dbReference type="Pfam" id="PF03061"/>
    </source>
</evidence>
<protein>
    <submittedName>
        <fullName evidence="2">Acyl-coenzyme A thioesterase</fullName>
    </submittedName>
</protein>
<keyword evidence="3" id="KW-1185">Reference proteome</keyword>
<dbReference type="InterPro" id="IPR029069">
    <property type="entry name" value="HotDog_dom_sf"/>
</dbReference>
<dbReference type="PANTHER" id="PTHR47260">
    <property type="entry name" value="UPF0644 PROTEIN PB2B4.06"/>
    <property type="match status" value="1"/>
</dbReference>
<dbReference type="AlphaFoldDB" id="A0A8H8RDL5"/>
<dbReference type="OrthoDB" id="506431at2759"/>
<accession>A0A8H8RDL5</accession>
<comment type="caution">
    <text evidence="2">The sequence shown here is derived from an EMBL/GenBank/DDBJ whole genome shotgun (WGS) entry which is preliminary data.</text>
</comment>
<reference evidence="2 3" key="1">
    <citation type="submission" date="2018-05" db="EMBL/GenBank/DDBJ databases">
        <title>Genome sequencing and assembly of the regulated plant pathogen Lachnellula willkommii and related sister species for the development of diagnostic species identification markers.</title>
        <authorList>
            <person name="Giroux E."/>
            <person name="Bilodeau G."/>
        </authorList>
    </citation>
    <scope>NUCLEOTIDE SEQUENCE [LARGE SCALE GENOMIC DNA]</scope>
    <source>
        <strain evidence="2 3">CBS 160.35</strain>
    </source>
</reference>
<dbReference type="Proteomes" id="UP000443090">
    <property type="component" value="Unassembled WGS sequence"/>
</dbReference>
<dbReference type="SUPFAM" id="SSF54637">
    <property type="entry name" value="Thioesterase/thiol ester dehydrase-isomerase"/>
    <property type="match status" value="1"/>
</dbReference>
<organism evidence="2 3">
    <name type="scientific">Lachnellula occidentalis</name>
    <dbReference type="NCBI Taxonomy" id="215460"/>
    <lineage>
        <taxon>Eukaryota</taxon>
        <taxon>Fungi</taxon>
        <taxon>Dikarya</taxon>
        <taxon>Ascomycota</taxon>
        <taxon>Pezizomycotina</taxon>
        <taxon>Leotiomycetes</taxon>
        <taxon>Helotiales</taxon>
        <taxon>Lachnaceae</taxon>
        <taxon>Lachnellula</taxon>
    </lineage>
</organism>
<feature type="domain" description="Thioesterase" evidence="1">
    <location>
        <begin position="92"/>
        <end position="166"/>
    </location>
</feature>
<dbReference type="Gene3D" id="3.10.129.10">
    <property type="entry name" value="Hotdog Thioesterase"/>
    <property type="match status" value="1"/>
</dbReference>
<dbReference type="Pfam" id="PF03061">
    <property type="entry name" value="4HBT"/>
    <property type="match status" value="1"/>
</dbReference>
<evidence type="ECO:0000313" key="2">
    <source>
        <dbReference type="EMBL" id="TVY33313.1"/>
    </source>
</evidence>
<dbReference type="InterPro" id="IPR006683">
    <property type="entry name" value="Thioestr_dom"/>
</dbReference>
<dbReference type="EMBL" id="QGMI01001421">
    <property type="protein sequence ID" value="TVY33313.1"/>
    <property type="molecule type" value="Genomic_DNA"/>
</dbReference>
<dbReference type="PANTHER" id="PTHR47260:SF3">
    <property type="entry name" value="THIOESTERASE FAMILY PROTEIN (AFU_ORTHOLOGUE AFUA_7G03960)"/>
    <property type="match status" value="1"/>
</dbReference>
<gene>
    <name evidence="2" type="primary">Them4</name>
    <name evidence="2" type="ORF">LOCC1_G008448</name>
</gene>